<dbReference type="InterPro" id="IPR017312">
    <property type="entry name" value="Subtilisin_Alteromonadales"/>
</dbReference>
<dbReference type="InterPro" id="IPR036852">
    <property type="entry name" value="Peptidase_S8/S53_dom_sf"/>
</dbReference>
<comment type="caution">
    <text evidence="13">The sequence shown here is derived from an EMBL/GenBank/DDBJ whole genome shotgun (WGS) entry which is preliminary data.</text>
</comment>
<keyword evidence="4 7" id="KW-0378">Hydrolase</keyword>
<keyword evidence="3 10" id="KW-0732">Signal</keyword>
<gene>
    <name evidence="13" type="ORF">DET45_10841</name>
</gene>
<dbReference type="Proteomes" id="UP000246964">
    <property type="component" value="Unassembled WGS sequence"/>
</dbReference>
<proteinExistence type="inferred from homology"/>
<dbReference type="Gene3D" id="3.50.30.30">
    <property type="match status" value="1"/>
</dbReference>
<feature type="active site" description="Charge relay system" evidence="6 7">
    <location>
        <position position="276"/>
    </location>
</feature>
<dbReference type="GO" id="GO:0004252">
    <property type="term" value="F:serine-type endopeptidase activity"/>
    <property type="evidence" value="ECO:0007669"/>
    <property type="project" value="UniProtKB-UniRule"/>
</dbReference>
<keyword evidence="2 7" id="KW-0645">Protease</keyword>
<evidence type="ECO:0000259" key="11">
    <source>
        <dbReference type="Pfam" id="PF00082"/>
    </source>
</evidence>
<dbReference type="Pfam" id="PF02225">
    <property type="entry name" value="PA"/>
    <property type="match status" value="1"/>
</dbReference>
<keyword evidence="5 7" id="KW-0720">Serine protease</keyword>
<sequence>MSRTLHTRWSAIALAVATATGLGVATAQDVQSLAVDLQPHEEALKVEKRARQTSIISSQNKRASTRYLIEFEDAPVATYKGGVAGFAATSAAATGAATLSMKTKPVQDYQSYLVQRQNQMLSQLSARAPGLKAKKNLTVTLNGMIVDYAGGDLAAQLRGIPGVKAVHRDTEMRLKTDVSPALINADDVWGMLGGQDRAGEGINIAIIDSGIDSSHPIFADNGHSRPEGLPTDDYCAVTDPTFCNDKVVLARVYDPFDPEDISEDEILDSPQDTDGHGSHVAGTAAGNPLSINLNGLAVNVTGMAPGANIMAYKALFTTLDGVGSGSSLSLAAALEDAAADGADVINNSWGGGPGGNPANSAYRTIMTSLQEMGVVTVTAAGNDGPGPNTIGCPGCVEDTISVASTQHGRQFGNNIELDGFFPITALPGSYDNGYTLDEAVSGEWLPVSQISETNLLACAPYEAGSLEGAIAMVPRGECSFSEKAASVQAAGAVGMIVYNNAAGTISMNMADATLPAVSIPQAVGEQLEGLYEPGLTVRLNPFQAWVVGANVDAVSGFSSRGPNGDSNVLKPDLAAPGSSILSSLPGGEFNLLSGTSMASPHVAGAAALLLANNPELTPAQVKSVLMTSGTRAVTKEDTQTAADPFDIGGGRIDVLNATRVAVALDTASIANNFCDDVCSFSRQITSLVDEETVWNVSANFMDSAVTATFPESVTIAGGAAAELGVEIDVSASAGGWQFGTLTLTHNAGDYAPVNVPIAVFAEEMAPVGSIGGAIGEAGAGGIANTPLNFSMTGRLGTLEGANVTLSAQLPVEGVTVDETTLVETEVGSVASEKGLNTETNTYTWTGVQTNAPAELDLALLSGGIAGATLDQLGVTNYQTFCNEAPGCDESRVNIPLGDLSYVFDGVEYNNIVMWSNGIIEIGESRVDSTYQLSFIPDPAEPNGVLAPFWADMVINNNVNVGGELRIAVVNAGAPYLVMEWVNVSEYDEVGSSYTFSAWVALDDSGEVLFNYVDVNGQAPAFALAGGVETMDGTGGGFIYLGGTGLGGDLAGSMPQDGWLVQANLVSGQAAEVNASFDFSVSNFGAVGAGEASGLHSRAITVDLTDAVGTPSREVVAMLAASTDEGEVTDMVPVTISPDGALTVEIVDEPANGTLELDGMTATYTPAAGFVGNDSFTYRAVDESGAVSDAGTVTIAVTNTNPTATVTGVTEPKAEGDEITLSVAASDADGDSLTYQWEVISGPAVTLGNATGSSVTFTAPYVETEQTLQLQVTVSDGAGSVARPTSVKIVPPKSSSAFGWWLTLLALPLVWARRRTN</sequence>
<dbReference type="OrthoDB" id="614750at2"/>
<dbReference type="PROSITE" id="PS00136">
    <property type="entry name" value="SUBTILASE_ASP"/>
    <property type="match status" value="1"/>
</dbReference>
<dbReference type="RefSeq" id="WP_110076070.1">
    <property type="nucleotide sequence ID" value="NZ_QGTT01000008.1"/>
</dbReference>
<dbReference type="InterPro" id="IPR023827">
    <property type="entry name" value="Peptidase_S8_Asp-AS"/>
</dbReference>
<feature type="domain" description="Peptidase S8/S53" evidence="11">
    <location>
        <begin position="199"/>
        <end position="632"/>
    </location>
</feature>
<dbReference type="InterPro" id="IPR022398">
    <property type="entry name" value="Peptidase_S8_His-AS"/>
</dbReference>
<feature type="region of interest" description="Disordered" evidence="9">
    <location>
        <begin position="262"/>
        <end position="282"/>
    </location>
</feature>
<evidence type="ECO:0000256" key="2">
    <source>
        <dbReference type="ARBA" id="ARBA00022670"/>
    </source>
</evidence>
<dbReference type="Gene3D" id="3.40.50.200">
    <property type="entry name" value="Peptidase S8/S53 domain"/>
    <property type="match status" value="2"/>
</dbReference>
<dbReference type="InterPro" id="IPR046450">
    <property type="entry name" value="PA_dom_sf"/>
</dbReference>
<feature type="active site" description="Charge relay system" evidence="6 7">
    <location>
        <position position="208"/>
    </location>
</feature>
<keyword evidence="1" id="KW-0964">Secreted</keyword>
<dbReference type="InterPro" id="IPR045051">
    <property type="entry name" value="SBT"/>
</dbReference>
<evidence type="ECO:0000256" key="4">
    <source>
        <dbReference type="ARBA" id="ARBA00022801"/>
    </source>
</evidence>
<dbReference type="PROSITE" id="PS00138">
    <property type="entry name" value="SUBTILASE_SER"/>
    <property type="match status" value="1"/>
</dbReference>
<feature type="domain" description="PA" evidence="12">
    <location>
        <begin position="455"/>
        <end position="527"/>
    </location>
</feature>
<feature type="active site" description="Charge relay system" evidence="6 7">
    <location>
        <position position="596"/>
    </location>
</feature>
<evidence type="ECO:0000256" key="5">
    <source>
        <dbReference type="ARBA" id="ARBA00022825"/>
    </source>
</evidence>
<protein>
    <submittedName>
        <fullName evidence="13">PKD domain-containing protein</fullName>
    </submittedName>
</protein>
<evidence type="ECO:0000256" key="9">
    <source>
        <dbReference type="SAM" id="MobiDB-lite"/>
    </source>
</evidence>
<dbReference type="PROSITE" id="PS51892">
    <property type="entry name" value="SUBTILASE"/>
    <property type="match status" value="1"/>
</dbReference>
<dbReference type="SUPFAM" id="SSF52025">
    <property type="entry name" value="PA domain"/>
    <property type="match status" value="1"/>
</dbReference>
<dbReference type="PROSITE" id="PS00137">
    <property type="entry name" value="SUBTILASE_HIS"/>
    <property type="match status" value="1"/>
</dbReference>
<comment type="similarity">
    <text evidence="7 8">Belongs to the peptidase S8 family.</text>
</comment>
<evidence type="ECO:0000256" key="10">
    <source>
        <dbReference type="SAM" id="SignalP"/>
    </source>
</evidence>
<dbReference type="InterPro" id="IPR015500">
    <property type="entry name" value="Peptidase_S8_subtilisin-rel"/>
</dbReference>
<evidence type="ECO:0000256" key="6">
    <source>
        <dbReference type="PIRSR" id="PIRSR615500-1"/>
    </source>
</evidence>
<dbReference type="InterPro" id="IPR000209">
    <property type="entry name" value="Peptidase_S8/S53_dom"/>
</dbReference>
<reference evidence="13 14" key="1">
    <citation type="submission" date="2018-05" db="EMBL/GenBank/DDBJ databases">
        <title>Freshwater and sediment microbial communities from various areas in North America, analyzing microbe dynamics in response to fracking.</title>
        <authorList>
            <person name="Lamendella R."/>
        </authorList>
    </citation>
    <scope>NUCLEOTIDE SEQUENCE [LARGE SCALE GENOMIC DNA]</scope>
    <source>
        <strain evidence="13 14">125B1</strain>
    </source>
</reference>
<evidence type="ECO:0000313" key="13">
    <source>
        <dbReference type="EMBL" id="PWW12209.1"/>
    </source>
</evidence>
<dbReference type="PANTHER" id="PTHR10795">
    <property type="entry name" value="PROPROTEIN CONVERTASE SUBTILISIN/KEXIN"/>
    <property type="match status" value="1"/>
</dbReference>
<dbReference type="EMBL" id="QGTT01000008">
    <property type="protein sequence ID" value="PWW12209.1"/>
    <property type="molecule type" value="Genomic_DNA"/>
</dbReference>
<dbReference type="Pfam" id="PF22352">
    <property type="entry name" value="K319L-like_PKD"/>
    <property type="match status" value="1"/>
</dbReference>
<evidence type="ECO:0000256" key="3">
    <source>
        <dbReference type="ARBA" id="ARBA00022729"/>
    </source>
</evidence>
<evidence type="ECO:0000313" key="14">
    <source>
        <dbReference type="Proteomes" id="UP000246964"/>
    </source>
</evidence>
<dbReference type="GO" id="GO:0006508">
    <property type="term" value="P:proteolysis"/>
    <property type="evidence" value="ECO:0007669"/>
    <property type="project" value="UniProtKB-KW"/>
</dbReference>
<evidence type="ECO:0000256" key="8">
    <source>
        <dbReference type="RuleBase" id="RU003355"/>
    </source>
</evidence>
<organism evidence="13 14">
    <name type="scientific">Pseudidiomarina maritima</name>
    <dbReference type="NCBI Taxonomy" id="519453"/>
    <lineage>
        <taxon>Bacteria</taxon>
        <taxon>Pseudomonadati</taxon>
        <taxon>Pseudomonadota</taxon>
        <taxon>Gammaproteobacteria</taxon>
        <taxon>Alteromonadales</taxon>
        <taxon>Idiomarinaceae</taxon>
        <taxon>Pseudidiomarina</taxon>
    </lineage>
</organism>
<name>A0A317Q7G4_9GAMM</name>
<evidence type="ECO:0000259" key="12">
    <source>
        <dbReference type="Pfam" id="PF02225"/>
    </source>
</evidence>
<dbReference type="Gene3D" id="2.60.40.3440">
    <property type="match status" value="1"/>
</dbReference>
<dbReference type="InterPro" id="IPR023828">
    <property type="entry name" value="Peptidase_S8_Ser-AS"/>
</dbReference>
<feature type="signal peptide" evidence="10">
    <location>
        <begin position="1"/>
        <end position="27"/>
    </location>
</feature>
<dbReference type="PIRSF" id="PIRSF037898">
    <property type="entry name" value="Subtilisin_rel_Sputw3181_3341"/>
    <property type="match status" value="1"/>
</dbReference>
<accession>A0A317Q7G4</accession>
<dbReference type="InterPro" id="IPR013783">
    <property type="entry name" value="Ig-like_fold"/>
</dbReference>
<dbReference type="InterPro" id="IPR003137">
    <property type="entry name" value="PA_domain"/>
</dbReference>
<dbReference type="PRINTS" id="PR00723">
    <property type="entry name" value="SUBTILISIN"/>
</dbReference>
<evidence type="ECO:0000256" key="7">
    <source>
        <dbReference type="PROSITE-ProRule" id="PRU01240"/>
    </source>
</evidence>
<keyword evidence="14" id="KW-1185">Reference proteome</keyword>
<evidence type="ECO:0000256" key="1">
    <source>
        <dbReference type="ARBA" id="ARBA00022525"/>
    </source>
</evidence>
<dbReference type="Gene3D" id="2.60.40.10">
    <property type="entry name" value="Immunoglobulins"/>
    <property type="match status" value="1"/>
</dbReference>
<dbReference type="Pfam" id="PF00082">
    <property type="entry name" value="Peptidase_S8"/>
    <property type="match status" value="1"/>
</dbReference>
<feature type="chain" id="PRO_5016397438" evidence="10">
    <location>
        <begin position="28"/>
        <end position="1316"/>
    </location>
</feature>
<dbReference type="SUPFAM" id="SSF52743">
    <property type="entry name" value="Subtilisin-like"/>
    <property type="match status" value="1"/>
</dbReference>
<dbReference type="Pfam" id="PF17963">
    <property type="entry name" value="Big_9"/>
    <property type="match status" value="1"/>
</dbReference>